<gene>
    <name evidence="1" type="ORF">C7M61_002666</name>
</gene>
<comment type="caution">
    <text evidence="1">The sequence shown here is derived from an EMBL/GenBank/DDBJ whole genome shotgun (WGS) entry which is preliminary data.</text>
</comment>
<name>A0A2P7YRY6_9ASCO</name>
<dbReference type="VEuPathDB" id="FungiDB:C7M61_002666"/>
<evidence type="ECO:0000313" key="2">
    <source>
        <dbReference type="Proteomes" id="UP000241107"/>
    </source>
</evidence>
<organism evidence="1 2">
    <name type="scientific">Candidozyma pseudohaemuli</name>
    <dbReference type="NCBI Taxonomy" id="418784"/>
    <lineage>
        <taxon>Eukaryota</taxon>
        <taxon>Fungi</taxon>
        <taxon>Dikarya</taxon>
        <taxon>Ascomycota</taxon>
        <taxon>Saccharomycotina</taxon>
        <taxon>Pichiomycetes</taxon>
        <taxon>Metschnikowiaceae</taxon>
        <taxon>Candidozyma</taxon>
    </lineage>
</organism>
<accession>A0A2P7YRY6</accession>
<reference evidence="1 2" key="1">
    <citation type="submission" date="2018-03" db="EMBL/GenBank/DDBJ databases">
        <title>Candida pseudohaemulonii genome assembly and annotation.</title>
        <authorList>
            <person name="Munoz J.F."/>
            <person name="Gade L.G."/>
            <person name="Chow N.A."/>
            <person name="Litvintseva A.P."/>
            <person name="Loparev V.N."/>
            <person name="Cuomo C.A."/>
        </authorList>
    </citation>
    <scope>NUCLEOTIDE SEQUENCE [LARGE SCALE GENOMIC DNA]</scope>
    <source>
        <strain evidence="1 2">B12108</strain>
    </source>
</reference>
<dbReference type="Proteomes" id="UP000241107">
    <property type="component" value="Unassembled WGS sequence"/>
</dbReference>
<dbReference type="RefSeq" id="XP_024713959.1">
    <property type="nucleotide sequence ID" value="XM_024858033.1"/>
</dbReference>
<keyword evidence="2" id="KW-1185">Reference proteome</keyword>
<dbReference type="GeneID" id="36566055"/>
<dbReference type="AlphaFoldDB" id="A0A2P7YRY6"/>
<protein>
    <submittedName>
        <fullName evidence="1">Uncharacterized protein</fullName>
    </submittedName>
</protein>
<dbReference type="EMBL" id="PYFQ01000005">
    <property type="protein sequence ID" value="PSK38727.1"/>
    <property type="molecule type" value="Genomic_DNA"/>
</dbReference>
<sequence length="317" mass="36143">MLLAADVEFSRRYSLAVFKKRRQKEARKRLRKYIRGVLRREREMNIILQRFRQKEFQLMKTLLQDRANVLKDLLKIDDNFEGPAEQVKRSLERFDENGMSMLVDYYDAQNLDRQQILHEYRLMSQLSSQARPDDQSEAYKFLIEAFGLRKLNIAKFAASATIALRFVLDTGEEENKEGATKQEDGQKESTNVTLHKSFAILALGVAVVRGVICFTDLLNLLYRAARVSFIDYKLNSLVATYFRLETVPPKLCTELIIKAVMLCNSEGVSKSRIEKLLASGEEEQENDVAAQGSQTGGVKSGNDIVQDVAAIFAHGFL</sequence>
<proteinExistence type="predicted"/>
<evidence type="ECO:0000313" key="1">
    <source>
        <dbReference type="EMBL" id="PSK38727.1"/>
    </source>
</evidence>